<reference evidence="2" key="1">
    <citation type="submission" date="2018-08" db="EMBL/GenBank/DDBJ databases">
        <authorList>
            <person name="Rodrigo-Torres L."/>
            <person name="Arahal R. D."/>
            <person name="Lucena T."/>
        </authorList>
    </citation>
    <scope>NUCLEOTIDE SEQUENCE [LARGE SCALE GENOMIC DNA]</scope>
    <source>
        <strain evidence="2">CECT 7235</strain>
    </source>
</reference>
<organism evidence="1 2">
    <name type="scientific">Roseinatronobacter ekhonensis</name>
    <dbReference type="NCBI Taxonomy" id="254356"/>
    <lineage>
        <taxon>Bacteria</taxon>
        <taxon>Pseudomonadati</taxon>
        <taxon>Pseudomonadota</taxon>
        <taxon>Alphaproteobacteria</taxon>
        <taxon>Rhodobacterales</taxon>
        <taxon>Paracoccaceae</taxon>
        <taxon>Roseinatronobacter</taxon>
    </lineage>
</organism>
<sequence>MRHIVIILLPLLTALQPNSGHSQGLLSPGAEDEVSRCIQRHGPVYQAGVNVTMDQAVLQVAVNFVCTALHDSEHQPSRMLAECVLPRLFLGMRFTDYANIHTACWEGLDNERLSSYFYVGMCMMKAMEDERIFDQKSAFAENARCEEIASPAESDPNYQWRPDLGR</sequence>
<name>A0A3B0MA40_9RHOB</name>
<keyword evidence="2" id="KW-1185">Reference proteome</keyword>
<accession>A0A3B0MA40</accession>
<gene>
    <name evidence="1" type="ORF">ROE7235_02294</name>
</gene>
<dbReference type="Proteomes" id="UP000272908">
    <property type="component" value="Unassembled WGS sequence"/>
</dbReference>
<evidence type="ECO:0000313" key="1">
    <source>
        <dbReference type="EMBL" id="SUZ32533.1"/>
    </source>
</evidence>
<dbReference type="EMBL" id="UIHC01000022">
    <property type="protein sequence ID" value="SUZ32533.1"/>
    <property type="molecule type" value="Genomic_DNA"/>
</dbReference>
<proteinExistence type="predicted"/>
<evidence type="ECO:0000313" key="2">
    <source>
        <dbReference type="Proteomes" id="UP000272908"/>
    </source>
</evidence>
<dbReference type="AlphaFoldDB" id="A0A3B0MA40"/>
<protein>
    <submittedName>
        <fullName evidence="1">Uncharacterized protein</fullName>
    </submittedName>
</protein>